<evidence type="ECO:0000313" key="3">
    <source>
        <dbReference type="Proteomes" id="UP000824087"/>
    </source>
</evidence>
<reference evidence="2" key="2">
    <citation type="journal article" date="2021" name="PeerJ">
        <title>Extensive microbial diversity within the chicken gut microbiome revealed by metagenomics and culture.</title>
        <authorList>
            <person name="Gilroy R."/>
            <person name="Ravi A."/>
            <person name="Getino M."/>
            <person name="Pursley I."/>
            <person name="Horton D.L."/>
            <person name="Alikhan N.F."/>
            <person name="Baker D."/>
            <person name="Gharbi K."/>
            <person name="Hall N."/>
            <person name="Watson M."/>
            <person name="Adriaenssens E.M."/>
            <person name="Foster-Nyarko E."/>
            <person name="Jarju S."/>
            <person name="Secka A."/>
            <person name="Antonio M."/>
            <person name="Oren A."/>
            <person name="Chaudhuri R.R."/>
            <person name="La Ragione R."/>
            <person name="Hildebrand F."/>
            <person name="Pallen M.J."/>
        </authorList>
    </citation>
    <scope>NUCLEOTIDE SEQUENCE</scope>
    <source>
        <strain evidence="2">CHK197-8231</strain>
    </source>
</reference>
<dbReference type="Proteomes" id="UP000824087">
    <property type="component" value="Unassembled WGS sequence"/>
</dbReference>
<reference evidence="2" key="1">
    <citation type="submission" date="2020-10" db="EMBL/GenBank/DDBJ databases">
        <authorList>
            <person name="Gilroy R."/>
        </authorList>
    </citation>
    <scope>NUCLEOTIDE SEQUENCE</scope>
    <source>
        <strain evidence="2">CHK197-8231</strain>
    </source>
</reference>
<dbReference type="Pfam" id="PF18299">
    <property type="entry name" value="R2K_2"/>
    <property type="match status" value="1"/>
</dbReference>
<comment type="caution">
    <text evidence="2">The sequence shown here is derived from an EMBL/GenBank/DDBJ whole genome shotgun (WGS) entry which is preliminary data.</text>
</comment>
<evidence type="ECO:0000259" key="1">
    <source>
        <dbReference type="Pfam" id="PF18299"/>
    </source>
</evidence>
<accession>A0A9D1HUC6</accession>
<organism evidence="2 3">
    <name type="scientific">Candidatus Fimihabitans intestinipullorum</name>
    <dbReference type="NCBI Taxonomy" id="2840820"/>
    <lineage>
        <taxon>Bacteria</taxon>
        <taxon>Bacillati</taxon>
        <taxon>Mycoplasmatota</taxon>
        <taxon>Mycoplasmatota incertae sedis</taxon>
        <taxon>Candidatus Fimihabitans</taxon>
    </lineage>
</organism>
<name>A0A9D1HUC6_9BACT</name>
<gene>
    <name evidence="2" type="ORF">IAD49_03140</name>
</gene>
<sequence>MKYCYDKNLPWTYSKNEMELVKQKGNGILYDSELHRFEDFDHNEIDITGEVIFPRTGVAQIYDLLDDIVRQGGTPAFSKDEMEQVRKWPKYVQTKRTGHMLTGKDLLDEEVIERLEQIYGTEFFMKTLRKDFSGIIPIELLKDKECAFYKTLVHHPDTEFFISEKVNIEQDQYGKKEYRCFVVDGEIYNISRFTSRILHEIDPQVLEKLQNIVASLKGSFPKNYVLDVFEYELNGEKDLDVLEFNSIDASGLYLYNSCIEKSDDLLHKKPRHVATEFRSSLEDCTSEGKITIDRQNLYSIPDTFSNDLSCMCTVGILGVRVFDAHISPEDFGRHVPIFNIGKFVNPVKFDDDLARHPVKEKKM</sequence>
<proteinExistence type="predicted"/>
<protein>
    <submittedName>
        <fullName evidence="2">ATP-grasp domain-containing protein</fullName>
    </submittedName>
</protein>
<dbReference type="EMBL" id="DVML01000019">
    <property type="protein sequence ID" value="HIU22559.1"/>
    <property type="molecule type" value="Genomic_DNA"/>
</dbReference>
<dbReference type="InterPro" id="IPR041261">
    <property type="entry name" value="R2K_2"/>
</dbReference>
<dbReference type="AlphaFoldDB" id="A0A9D1HUC6"/>
<feature type="domain" description="ATP-grasp" evidence="1">
    <location>
        <begin position="148"/>
        <end position="254"/>
    </location>
</feature>
<evidence type="ECO:0000313" key="2">
    <source>
        <dbReference type="EMBL" id="HIU22559.1"/>
    </source>
</evidence>